<dbReference type="PANTHER" id="PTHR32196:SF21">
    <property type="entry name" value="ABC TRANSPORTER PERMEASE PROTEIN YPHD-RELATED"/>
    <property type="match status" value="1"/>
</dbReference>
<feature type="transmembrane region" description="Helical" evidence="8">
    <location>
        <begin position="97"/>
        <end position="118"/>
    </location>
</feature>
<keyword evidence="5 8" id="KW-0812">Transmembrane</keyword>
<keyword evidence="7 8" id="KW-0472">Membrane</keyword>
<name>K1MIV1_9LACT</name>
<evidence type="ECO:0000256" key="6">
    <source>
        <dbReference type="ARBA" id="ARBA00022989"/>
    </source>
</evidence>
<organism evidence="9 10">
    <name type="scientific">Falseniella ignava CCUG 37419</name>
    <dbReference type="NCBI Taxonomy" id="883112"/>
    <lineage>
        <taxon>Bacteria</taxon>
        <taxon>Bacillati</taxon>
        <taxon>Bacillota</taxon>
        <taxon>Bacilli</taxon>
        <taxon>Lactobacillales</taxon>
        <taxon>Aerococcaceae</taxon>
        <taxon>Falseniella</taxon>
    </lineage>
</organism>
<dbReference type="STRING" id="883112.HMPREF9707_00981"/>
<keyword evidence="4" id="KW-0997">Cell inner membrane</keyword>
<dbReference type="GO" id="GO:0005886">
    <property type="term" value="C:plasma membrane"/>
    <property type="evidence" value="ECO:0007669"/>
    <property type="project" value="UniProtKB-SubCell"/>
</dbReference>
<reference evidence="9 10" key="1">
    <citation type="submission" date="2012-07" db="EMBL/GenBank/DDBJ databases">
        <title>The Genome Sequence of Facklamia ignava CCUG 37419.</title>
        <authorList>
            <consortium name="The Broad Institute Genome Sequencing Platform"/>
            <person name="Earl A."/>
            <person name="Ward D."/>
            <person name="Feldgarden M."/>
            <person name="Gevers D."/>
            <person name="Huys G."/>
            <person name="Walker B."/>
            <person name="Young S.K."/>
            <person name="Zeng Q."/>
            <person name="Gargeya S."/>
            <person name="Fitzgerald M."/>
            <person name="Haas B."/>
            <person name="Abouelleil A."/>
            <person name="Alvarado L."/>
            <person name="Arachchi H.M."/>
            <person name="Berlin A.M."/>
            <person name="Chapman S.B."/>
            <person name="Goldberg J."/>
            <person name="Griggs A."/>
            <person name="Gujja S."/>
            <person name="Hansen M."/>
            <person name="Howarth C."/>
            <person name="Imamovic A."/>
            <person name="Larimer J."/>
            <person name="McCowen C."/>
            <person name="Montmayeur A."/>
            <person name="Murphy C."/>
            <person name="Neiman D."/>
            <person name="Pearson M."/>
            <person name="Priest M."/>
            <person name="Roberts A."/>
            <person name="Saif S."/>
            <person name="Shea T."/>
            <person name="Sisk P."/>
            <person name="Sykes S."/>
            <person name="Wortman J."/>
            <person name="Nusbaum C."/>
            <person name="Birren B."/>
        </authorList>
    </citation>
    <scope>NUCLEOTIDE SEQUENCE [LARGE SCALE GENOMIC DNA]</scope>
    <source>
        <strain evidence="9 10">CCUG 37419</strain>
    </source>
</reference>
<dbReference type="eggNOG" id="COG1172">
    <property type="taxonomic scope" value="Bacteria"/>
</dbReference>
<dbReference type="AlphaFoldDB" id="K1MIV1"/>
<feature type="transmembrane region" description="Helical" evidence="8">
    <location>
        <begin position="43"/>
        <end position="63"/>
    </location>
</feature>
<feature type="transmembrane region" description="Helical" evidence="8">
    <location>
        <begin position="258"/>
        <end position="276"/>
    </location>
</feature>
<evidence type="ECO:0000256" key="7">
    <source>
        <dbReference type="ARBA" id="ARBA00023136"/>
    </source>
</evidence>
<keyword evidence="3" id="KW-1003">Cell membrane</keyword>
<dbReference type="RefSeq" id="WP_006701628.1">
    <property type="nucleotide sequence ID" value="NZ_JH932301.1"/>
</dbReference>
<feature type="transmembrane region" description="Helical" evidence="8">
    <location>
        <begin position="125"/>
        <end position="144"/>
    </location>
</feature>
<comment type="caution">
    <text evidence="9">The sequence shown here is derived from an EMBL/GenBank/DDBJ whole genome shotgun (WGS) entry which is preliminary data.</text>
</comment>
<dbReference type="EMBL" id="AGZE01000026">
    <property type="protein sequence ID" value="EKB55794.1"/>
    <property type="molecule type" value="Genomic_DNA"/>
</dbReference>
<proteinExistence type="predicted"/>
<feature type="transmembrane region" description="Helical" evidence="8">
    <location>
        <begin position="283"/>
        <end position="304"/>
    </location>
</feature>
<keyword evidence="10" id="KW-1185">Reference proteome</keyword>
<dbReference type="InterPro" id="IPR001851">
    <property type="entry name" value="ABC_transp_permease"/>
</dbReference>
<evidence type="ECO:0008006" key="11">
    <source>
        <dbReference type="Google" id="ProtNLM"/>
    </source>
</evidence>
<dbReference type="Pfam" id="PF02653">
    <property type="entry name" value="BPD_transp_2"/>
    <property type="match status" value="1"/>
</dbReference>
<keyword evidence="2" id="KW-0813">Transport</keyword>
<sequence>MNMKSKMNKLFFKSEFFVFLIIIIFALLVQVRSGQFFSNTNMINLLRSMTVPLIYGLCAYLGFISTGADISFPLIAALSTYMGTIFVTNMGMTVGTLGAFIISILFGLLLGFLNGFLISNYDFPSLIVTLGTSTIFSGILFGVLNAGRVLLPTEIMSFVEKPLISVTNPTTNISAALPKTFIIALLLYLAVYLVLNYTIAGRGVFAIGGDSSSAERAGFNVKLIRTSLFTISGGIAAIAGMCYALETKYFLPTEYVGGEMTVIAAVVLGGTSMASGKGSLTGVFLGTLLLTMVSNSLMLIGVPIYWQRAIVGLIIVVGTAISVLDISKLRFAK</sequence>
<dbReference type="CDD" id="cd06579">
    <property type="entry name" value="TM_PBP1_transp_AraH_like"/>
    <property type="match status" value="1"/>
</dbReference>
<evidence type="ECO:0000313" key="9">
    <source>
        <dbReference type="EMBL" id="EKB55794.1"/>
    </source>
</evidence>
<evidence type="ECO:0000256" key="1">
    <source>
        <dbReference type="ARBA" id="ARBA00004651"/>
    </source>
</evidence>
<comment type="subcellular location">
    <subcellularLocation>
        <location evidence="1">Cell membrane</location>
        <topology evidence="1">Multi-pass membrane protein</topology>
    </subcellularLocation>
</comment>
<evidence type="ECO:0000313" key="10">
    <source>
        <dbReference type="Proteomes" id="UP000005147"/>
    </source>
</evidence>
<feature type="transmembrane region" description="Helical" evidence="8">
    <location>
        <begin position="226"/>
        <end position="246"/>
    </location>
</feature>
<evidence type="ECO:0000256" key="5">
    <source>
        <dbReference type="ARBA" id="ARBA00022692"/>
    </source>
</evidence>
<dbReference type="PATRIC" id="fig|883112.3.peg.978"/>
<protein>
    <recommendedName>
        <fullName evidence="11">ABC transporter permease</fullName>
    </recommendedName>
</protein>
<dbReference type="HOGENOM" id="CLU_028880_0_1_9"/>
<accession>K1MIV1</accession>
<keyword evidence="6 8" id="KW-1133">Transmembrane helix</keyword>
<evidence type="ECO:0000256" key="2">
    <source>
        <dbReference type="ARBA" id="ARBA00022448"/>
    </source>
</evidence>
<feature type="transmembrane region" description="Helical" evidence="8">
    <location>
        <begin position="181"/>
        <end position="205"/>
    </location>
</feature>
<evidence type="ECO:0000256" key="3">
    <source>
        <dbReference type="ARBA" id="ARBA00022475"/>
    </source>
</evidence>
<gene>
    <name evidence="9" type="ORF">HMPREF9707_00981</name>
</gene>
<evidence type="ECO:0000256" key="8">
    <source>
        <dbReference type="SAM" id="Phobius"/>
    </source>
</evidence>
<dbReference type="PANTHER" id="PTHR32196">
    <property type="entry name" value="ABC TRANSPORTER PERMEASE PROTEIN YPHD-RELATED-RELATED"/>
    <property type="match status" value="1"/>
</dbReference>
<feature type="transmembrane region" description="Helical" evidence="8">
    <location>
        <begin position="310"/>
        <end position="327"/>
    </location>
</feature>
<feature type="transmembrane region" description="Helical" evidence="8">
    <location>
        <begin position="70"/>
        <end position="91"/>
    </location>
</feature>
<evidence type="ECO:0000256" key="4">
    <source>
        <dbReference type="ARBA" id="ARBA00022519"/>
    </source>
</evidence>
<dbReference type="GO" id="GO:0022857">
    <property type="term" value="F:transmembrane transporter activity"/>
    <property type="evidence" value="ECO:0007669"/>
    <property type="project" value="InterPro"/>
</dbReference>
<dbReference type="Proteomes" id="UP000005147">
    <property type="component" value="Unassembled WGS sequence"/>
</dbReference>